<dbReference type="InterPro" id="IPR006683">
    <property type="entry name" value="Thioestr_dom"/>
</dbReference>
<reference evidence="2 3" key="1">
    <citation type="submission" date="2017-07" db="EMBL/GenBank/DDBJ databases">
        <title>Sandarakinorhabdus cyanobacteriorum sp. nov., a novel bacterium isolated from cyanobacterial aggregates in a eutrophic lake.</title>
        <authorList>
            <person name="Cai H."/>
        </authorList>
    </citation>
    <scope>NUCLEOTIDE SEQUENCE [LARGE SCALE GENOMIC DNA]</scope>
    <source>
        <strain evidence="2 3">TH057</strain>
    </source>
</reference>
<gene>
    <name evidence="2" type="ORF">CHU93_06505</name>
</gene>
<comment type="caution">
    <text evidence="2">The sequence shown here is derived from an EMBL/GenBank/DDBJ whole genome shotgun (WGS) entry which is preliminary data.</text>
</comment>
<dbReference type="Pfam" id="PF03061">
    <property type="entry name" value="4HBT"/>
    <property type="match status" value="1"/>
</dbReference>
<keyword evidence="3" id="KW-1185">Reference proteome</keyword>
<dbReference type="Proteomes" id="UP000216991">
    <property type="component" value="Unassembled WGS sequence"/>
</dbReference>
<dbReference type="EMBL" id="NOXT01000100">
    <property type="protein sequence ID" value="OYQ30653.1"/>
    <property type="molecule type" value="Genomic_DNA"/>
</dbReference>
<accession>A0A255YN66</accession>
<dbReference type="InterPro" id="IPR029069">
    <property type="entry name" value="HotDog_dom_sf"/>
</dbReference>
<dbReference type="GO" id="GO:0016790">
    <property type="term" value="F:thiolester hydrolase activity"/>
    <property type="evidence" value="ECO:0007669"/>
    <property type="project" value="UniProtKB-ARBA"/>
</dbReference>
<evidence type="ECO:0000259" key="1">
    <source>
        <dbReference type="Pfam" id="PF03061"/>
    </source>
</evidence>
<sequence>MTSFADQVGAFMGPFVGRVPHNKQLGLRFIQAGDRWVELQLPFRPEFLVDPDHGIWASGPIITLMDTCVGMASMLARGAFEPHATLDLRTDYVRSPKPQATVTARGECYRMTRQIAFVRGLAHDGDPADPIAHVAGTFMFAASKLAGGWQ</sequence>
<protein>
    <submittedName>
        <fullName evidence="2">Phenylacetic acid degradation protein</fullName>
    </submittedName>
</protein>
<name>A0A255YN66_9SPHN</name>
<dbReference type="SUPFAM" id="SSF54637">
    <property type="entry name" value="Thioesterase/thiol ester dehydrase-isomerase"/>
    <property type="match status" value="1"/>
</dbReference>
<evidence type="ECO:0000313" key="3">
    <source>
        <dbReference type="Proteomes" id="UP000216991"/>
    </source>
</evidence>
<evidence type="ECO:0000313" key="2">
    <source>
        <dbReference type="EMBL" id="OYQ30653.1"/>
    </source>
</evidence>
<dbReference type="RefSeq" id="WP_094473304.1">
    <property type="nucleotide sequence ID" value="NZ_NOXT01000100.1"/>
</dbReference>
<dbReference type="CDD" id="cd03443">
    <property type="entry name" value="PaaI_thioesterase"/>
    <property type="match status" value="1"/>
</dbReference>
<dbReference type="OrthoDB" id="9813158at2"/>
<dbReference type="AlphaFoldDB" id="A0A255YN66"/>
<proteinExistence type="predicted"/>
<dbReference type="Gene3D" id="3.10.129.10">
    <property type="entry name" value="Hotdog Thioesterase"/>
    <property type="match status" value="1"/>
</dbReference>
<feature type="domain" description="Thioesterase" evidence="1">
    <location>
        <begin position="55"/>
        <end position="128"/>
    </location>
</feature>
<organism evidence="2 3">
    <name type="scientific">Sandarakinorhabdus cyanobacteriorum</name>
    <dbReference type="NCBI Taxonomy" id="1981098"/>
    <lineage>
        <taxon>Bacteria</taxon>
        <taxon>Pseudomonadati</taxon>
        <taxon>Pseudomonadota</taxon>
        <taxon>Alphaproteobacteria</taxon>
        <taxon>Sphingomonadales</taxon>
        <taxon>Sphingosinicellaceae</taxon>
        <taxon>Sandarakinorhabdus</taxon>
    </lineage>
</organism>